<dbReference type="InterPro" id="IPR051010">
    <property type="entry name" value="BCAA_transport"/>
</dbReference>
<evidence type="ECO:0000256" key="1">
    <source>
        <dbReference type="ARBA" id="ARBA00010062"/>
    </source>
</evidence>
<protein>
    <submittedName>
        <fullName evidence="4">ABC transporter substrate-binding protein</fullName>
    </submittedName>
</protein>
<feature type="domain" description="Leucine-binding protein" evidence="3">
    <location>
        <begin position="295"/>
        <end position="600"/>
    </location>
</feature>
<dbReference type="Proteomes" id="UP000607397">
    <property type="component" value="Unassembled WGS sequence"/>
</dbReference>
<dbReference type="InterPro" id="IPR028081">
    <property type="entry name" value="Leu-bd"/>
</dbReference>
<keyword evidence="5" id="KW-1185">Reference proteome</keyword>
<dbReference type="EMBL" id="WVIC01000009">
    <property type="protein sequence ID" value="NCJ06131.1"/>
    <property type="molecule type" value="Genomic_DNA"/>
</dbReference>
<comment type="similarity">
    <text evidence="1">Belongs to the leucine-binding protein family.</text>
</comment>
<evidence type="ECO:0000313" key="5">
    <source>
        <dbReference type="Proteomes" id="UP000607397"/>
    </source>
</evidence>
<dbReference type="PANTHER" id="PTHR30483:SF6">
    <property type="entry name" value="PERIPLASMIC BINDING PROTEIN OF ABC TRANSPORTER FOR NATURAL AMINO ACIDS"/>
    <property type="match status" value="1"/>
</dbReference>
<organism evidence="4 5">
    <name type="scientific">Petrachloros mirabilis ULC683</name>
    <dbReference type="NCBI Taxonomy" id="2781853"/>
    <lineage>
        <taxon>Bacteria</taxon>
        <taxon>Bacillati</taxon>
        <taxon>Cyanobacteriota</taxon>
        <taxon>Cyanophyceae</taxon>
        <taxon>Synechococcales</taxon>
        <taxon>Petrachlorosaceae</taxon>
        <taxon>Petrachloros</taxon>
        <taxon>Petrachloros mirabilis</taxon>
    </lineage>
</organism>
<reference evidence="4" key="1">
    <citation type="submission" date="2019-12" db="EMBL/GenBank/DDBJ databases">
        <title>High-Quality draft genome sequences of three cyanobacteria isolated from the limestone walls of the Old Cathedral of Coimbra.</title>
        <authorList>
            <person name="Tiago I."/>
            <person name="Soares F."/>
            <person name="Portugal A."/>
        </authorList>
    </citation>
    <scope>NUCLEOTIDE SEQUENCE [LARGE SCALE GENOMIC DNA]</scope>
    <source>
        <strain evidence="4">C</strain>
    </source>
</reference>
<dbReference type="SUPFAM" id="SSF53822">
    <property type="entry name" value="Periplasmic binding protein-like I"/>
    <property type="match status" value="1"/>
</dbReference>
<dbReference type="CDD" id="cd06268">
    <property type="entry name" value="PBP1_ABC_transporter_LIVBP-like"/>
    <property type="match status" value="1"/>
</dbReference>
<dbReference type="Pfam" id="PF13458">
    <property type="entry name" value="Peripla_BP_6"/>
    <property type="match status" value="1"/>
</dbReference>
<accession>A0A8K1ZY35</accession>
<evidence type="ECO:0000259" key="3">
    <source>
        <dbReference type="Pfam" id="PF13458"/>
    </source>
</evidence>
<dbReference type="PANTHER" id="PTHR30483">
    <property type="entry name" value="LEUCINE-SPECIFIC-BINDING PROTEIN"/>
    <property type="match status" value="1"/>
</dbReference>
<dbReference type="RefSeq" id="WP_161824607.1">
    <property type="nucleotide sequence ID" value="NZ_WVIC01000009.1"/>
</dbReference>
<name>A0A8K1ZY35_9CYAN</name>
<evidence type="ECO:0000313" key="4">
    <source>
        <dbReference type="EMBL" id="NCJ06131.1"/>
    </source>
</evidence>
<gene>
    <name evidence="4" type="ORF">GS597_06290</name>
</gene>
<keyword evidence="2" id="KW-0732">Signal</keyword>
<dbReference type="InterPro" id="IPR028082">
    <property type="entry name" value="Peripla_BP_I"/>
</dbReference>
<dbReference type="Gene3D" id="3.40.50.2300">
    <property type="match status" value="2"/>
</dbReference>
<dbReference type="AlphaFoldDB" id="A0A8K1ZY35"/>
<sequence length="633" mass="72406">MDESQEQVIQILRIDIEQFFQDLESGFCRSLLSSEDKRIICLFLLGNRREAVAEVLPMTSVALGNRLSERIYPRIAELLGTDQSKIANNWTLILNHLLHPDNSYRIDPPQLNSDNFQGSFGRQVFLGSPNPMIVQMQISGTQRYQKGLYYQALQLFIQAWNAEYNLHGRVNPEIAIYINNCLIECRTRLGIQNENIKAYTIAVVVPFHHNQGKIASEILRGVAQIQSQVNLRNFNESSQNLEREFCSRPTIEESDPQPNFFSIFDCNDNFFIPSNIALKVMVVNDPNNVYDPYNQTAERLANTASEYNLIAVIGHYSSEMTRTAIKFYSDHGIPLVNASSTSDQLFQPEDETINFYRLTTHDSVSARNIIDYLAEHFTNLEIQRVAIVYNENSNYSQSYHAALKCSLEHYPDQFQLCSEWGAIGGQFHEIQDYLSSLQQENIDVIFLIPDGGIEPNSLSNTGFISRLNLQNCVIAGPATLYQENILYWMHERSRRHQQEGEGQLIACIPWHWQSTVNGCSSQNPLARRFCQLGDRLWGADNVTWRTATAFDSVLLILRVLENDECADSESLMVKMRRFFKIGGKKVQGVTGQIEFEPETGNRIDPPTEIVTVKTDPEANQSWKWFHLRSMQSL</sequence>
<proteinExistence type="inferred from homology"/>
<evidence type="ECO:0000256" key="2">
    <source>
        <dbReference type="ARBA" id="ARBA00022729"/>
    </source>
</evidence>
<comment type="caution">
    <text evidence="4">The sequence shown here is derived from an EMBL/GenBank/DDBJ whole genome shotgun (WGS) entry which is preliminary data.</text>
</comment>